<dbReference type="EMBL" id="JAGHQM010004182">
    <property type="protein sequence ID" value="KAH0537061.1"/>
    <property type="molecule type" value="Genomic_DNA"/>
</dbReference>
<reference evidence="1" key="1">
    <citation type="submission" date="2021-03" db="EMBL/GenBank/DDBJ databases">
        <title>Comparative genomics and phylogenomic investigation of the class Geoglossomycetes provide insights into ecological specialization and systematics.</title>
        <authorList>
            <person name="Melie T."/>
            <person name="Pirro S."/>
            <person name="Miller A.N."/>
            <person name="Quandt A."/>
        </authorList>
    </citation>
    <scope>NUCLEOTIDE SEQUENCE</scope>
    <source>
        <strain evidence="1">CAQ_001_2017</strain>
    </source>
</reference>
<protein>
    <recommendedName>
        <fullName evidence="3">Tail assembly chaperone</fullName>
    </recommendedName>
</protein>
<evidence type="ECO:0000313" key="1">
    <source>
        <dbReference type="EMBL" id="KAH0537061.1"/>
    </source>
</evidence>
<organism evidence="1 2">
    <name type="scientific">Trichoglossum hirsutum</name>
    <dbReference type="NCBI Taxonomy" id="265104"/>
    <lineage>
        <taxon>Eukaryota</taxon>
        <taxon>Fungi</taxon>
        <taxon>Dikarya</taxon>
        <taxon>Ascomycota</taxon>
        <taxon>Pezizomycotina</taxon>
        <taxon>Geoglossomycetes</taxon>
        <taxon>Geoglossales</taxon>
        <taxon>Geoglossaceae</taxon>
        <taxon>Trichoglossum</taxon>
    </lineage>
</organism>
<dbReference type="AlphaFoldDB" id="A0A9P8I450"/>
<proteinExistence type="predicted"/>
<keyword evidence="2" id="KW-1185">Reference proteome</keyword>
<dbReference type="Proteomes" id="UP000750711">
    <property type="component" value="Unassembled WGS sequence"/>
</dbReference>
<name>A0A9P8I450_9PEZI</name>
<comment type="caution">
    <text evidence="1">The sequence shown here is derived from an EMBL/GenBank/DDBJ whole genome shotgun (WGS) entry which is preliminary data.</text>
</comment>
<sequence>MAKDVTATNLATEQDDLPSAVVETAPKANMTREELRAAMLAMKEPKVEKVKFLGMDIDLRQPTVGGMADMQRVQVGQNGLVIAVIQYACVPGTQDRIFEADDFDMLQNMPFDASWADVANAVGRLTSVNIPLPSGN</sequence>
<accession>A0A9P8I450</accession>
<gene>
    <name evidence="1" type="ORF">GP486_008842</name>
</gene>
<evidence type="ECO:0008006" key="3">
    <source>
        <dbReference type="Google" id="ProtNLM"/>
    </source>
</evidence>
<evidence type="ECO:0000313" key="2">
    <source>
        <dbReference type="Proteomes" id="UP000750711"/>
    </source>
</evidence>